<keyword evidence="3" id="KW-1185">Reference proteome</keyword>
<name>A0ABQ0QB78_9PROT</name>
<gene>
    <name evidence="2" type="ORF">AA0228_1469</name>
</gene>
<evidence type="ECO:0000313" key="2">
    <source>
        <dbReference type="EMBL" id="GBR11733.1"/>
    </source>
</evidence>
<feature type="compositionally biased region" description="Polar residues" evidence="1">
    <location>
        <begin position="69"/>
        <end position="80"/>
    </location>
</feature>
<evidence type="ECO:0000256" key="1">
    <source>
        <dbReference type="SAM" id="MobiDB-lite"/>
    </source>
</evidence>
<evidence type="ECO:0000313" key="3">
    <source>
        <dbReference type="Proteomes" id="UP001061070"/>
    </source>
</evidence>
<sequence>MRDGCSSQHAQIGAESLSELCNPHIINNVGFSLAIKNGIGEEDQRDRYGQDDADTTDQTKRPQQDPILNVQTRSTSATKI</sequence>
<comment type="caution">
    <text evidence="2">The sequence shown here is derived from an EMBL/GenBank/DDBJ whole genome shotgun (WGS) entry which is preliminary data.</text>
</comment>
<dbReference type="EMBL" id="BAQW01000006">
    <property type="protein sequence ID" value="GBR11733.1"/>
    <property type="molecule type" value="Genomic_DNA"/>
</dbReference>
<feature type="region of interest" description="Disordered" evidence="1">
    <location>
        <begin position="41"/>
        <end position="80"/>
    </location>
</feature>
<dbReference type="Proteomes" id="UP001061070">
    <property type="component" value="Unassembled WGS sequence"/>
</dbReference>
<accession>A0ABQ0QB78</accession>
<reference evidence="2" key="1">
    <citation type="submission" date="2013-04" db="EMBL/GenBank/DDBJ databases">
        <title>The genome sequencing project of 58 acetic acid bacteria.</title>
        <authorList>
            <person name="Okamoto-Kainuma A."/>
            <person name="Ishikawa M."/>
            <person name="Umino S."/>
            <person name="Koizumi Y."/>
            <person name="Shiwa Y."/>
            <person name="Yoshikawa H."/>
            <person name="Matsutani M."/>
            <person name="Matsushita K."/>
        </authorList>
    </citation>
    <scope>NUCLEOTIDE SEQUENCE</scope>
    <source>
        <strain evidence="2">NRIC 0228</strain>
    </source>
</reference>
<proteinExistence type="predicted"/>
<protein>
    <submittedName>
        <fullName evidence="2">Uncharacterized protein</fullName>
    </submittedName>
</protein>
<organism evidence="2 3">
    <name type="scientific">Gluconobacter frateurii NRIC 0228</name>
    <dbReference type="NCBI Taxonomy" id="1307946"/>
    <lineage>
        <taxon>Bacteria</taxon>
        <taxon>Pseudomonadati</taxon>
        <taxon>Pseudomonadota</taxon>
        <taxon>Alphaproteobacteria</taxon>
        <taxon>Acetobacterales</taxon>
        <taxon>Acetobacteraceae</taxon>
        <taxon>Gluconobacter</taxon>
    </lineage>
</organism>